<sequence>MRQYSKQRPQWDWLNVHKIRHYPACRSFRGIISYNIYFDNNVHEKIELINFAPKIKVIGKENSHIKCLYTEAPGAKWRRAAIALDRNPAG</sequence>
<dbReference type="AlphaFoldDB" id="T1IIN2"/>
<dbReference type="EnsemblMetazoa" id="SMAR000735-RA">
    <property type="protein sequence ID" value="SMAR000735-PA"/>
    <property type="gene ID" value="SMAR000735"/>
</dbReference>
<name>T1IIN2_STRMM</name>
<organism evidence="1 2">
    <name type="scientific">Strigamia maritima</name>
    <name type="common">European centipede</name>
    <name type="synonym">Geophilus maritimus</name>
    <dbReference type="NCBI Taxonomy" id="126957"/>
    <lineage>
        <taxon>Eukaryota</taxon>
        <taxon>Metazoa</taxon>
        <taxon>Ecdysozoa</taxon>
        <taxon>Arthropoda</taxon>
        <taxon>Myriapoda</taxon>
        <taxon>Chilopoda</taxon>
        <taxon>Pleurostigmophora</taxon>
        <taxon>Geophilomorpha</taxon>
        <taxon>Linotaeniidae</taxon>
        <taxon>Strigamia</taxon>
    </lineage>
</organism>
<accession>T1IIN2</accession>
<dbReference type="EMBL" id="JH430205">
    <property type="status" value="NOT_ANNOTATED_CDS"/>
    <property type="molecule type" value="Genomic_DNA"/>
</dbReference>
<dbReference type="HOGENOM" id="CLU_2443614_0_0_1"/>
<evidence type="ECO:0000313" key="2">
    <source>
        <dbReference type="Proteomes" id="UP000014500"/>
    </source>
</evidence>
<dbReference type="Proteomes" id="UP000014500">
    <property type="component" value="Unassembled WGS sequence"/>
</dbReference>
<evidence type="ECO:0000313" key="1">
    <source>
        <dbReference type="EnsemblMetazoa" id="SMAR000735-PA"/>
    </source>
</evidence>
<proteinExistence type="predicted"/>
<reference evidence="1" key="2">
    <citation type="submission" date="2015-02" db="UniProtKB">
        <authorList>
            <consortium name="EnsemblMetazoa"/>
        </authorList>
    </citation>
    <scope>IDENTIFICATION</scope>
</reference>
<keyword evidence="2" id="KW-1185">Reference proteome</keyword>
<protein>
    <submittedName>
        <fullName evidence="1">Uncharacterized protein</fullName>
    </submittedName>
</protein>
<reference evidence="2" key="1">
    <citation type="submission" date="2011-05" db="EMBL/GenBank/DDBJ databases">
        <authorList>
            <person name="Richards S.R."/>
            <person name="Qu J."/>
            <person name="Jiang H."/>
            <person name="Jhangiani S.N."/>
            <person name="Agravi P."/>
            <person name="Goodspeed R."/>
            <person name="Gross S."/>
            <person name="Mandapat C."/>
            <person name="Jackson L."/>
            <person name="Mathew T."/>
            <person name="Pu L."/>
            <person name="Thornton R."/>
            <person name="Saada N."/>
            <person name="Wilczek-Boney K.B."/>
            <person name="Lee S."/>
            <person name="Kovar C."/>
            <person name="Wu Y."/>
            <person name="Scherer S.E."/>
            <person name="Worley K.C."/>
            <person name="Muzny D.M."/>
            <person name="Gibbs R."/>
        </authorList>
    </citation>
    <scope>NUCLEOTIDE SEQUENCE</scope>
    <source>
        <strain evidence="2">Brora</strain>
    </source>
</reference>